<comment type="caution">
    <text evidence="2">The sequence shown here is derived from an EMBL/GenBank/DDBJ whole genome shotgun (WGS) entry which is preliminary data.</text>
</comment>
<gene>
    <name evidence="2" type="ORF">GCM10010357_04170</name>
</gene>
<name>A0ABP3I1Z9_9ACTN</name>
<feature type="compositionally biased region" description="Polar residues" evidence="1">
    <location>
        <begin position="52"/>
        <end position="62"/>
    </location>
</feature>
<keyword evidence="3" id="KW-1185">Reference proteome</keyword>
<evidence type="ECO:0000313" key="2">
    <source>
        <dbReference type="EMBL" id="GAA0386555.1"/>
    </source>
</evidence>
<reference evidence="3" key="1">
    <citation type="journal article" date="2019" name="Int. J. Syst. Evol. Microbiol.">
        <title>The Global Catalogue of Microorganisms (GCM) 10K type strain sequencing project: providing services to taxonomists for standard genome sequencing and annotation.</title>
        <authorList>
            <consortium name="The Broad Institute Genomics Platform"/>
            <consortium name="The Broad Institute Genome Sequencing Center for Infectious Disease"/>
            <person name="Wu L."/>
            <person name="Ma J."/>
        </authorList>
    </citation>
    <scope>NUCLEOTIDE SEQUENCE [LARGE SCALE GENOMIC DNA]</scope>
    <source>
        <strain evidence="3">JCM 4788</strain>
    </source>
</reference>
<dbReference type="Proteomes" id="UP001500879">
    <property type="component" value="Unassembled WGS sequence"/>
</dbReference>
<evidence type="ECO:0000256" key="1">
    <source>
        <dbReference type="SAM" id="MobiDB-lite"/>
    </source>
</evidence>
<accession>A0ABP3I1Z9</accession>
<organism evidence="2 3">
    <name type="scientific">Streptomyces luteireticuli</name>
    <dbReference type="NCBI Taxonomy" id="173858"/>
    <lineage>
        <taxon>Bacteria</taxon>
        <taxon>Bacillati</taxon>
        <taxon>Actinomycetota</taxon>
        <taxon>Actinomycetes</taxon>
        <taxon>Kitasatosporales</taxon>
        <taxon>Streptomycetaceae</taxon>
        <taxon>Streptomyces</taxon>
    </lineage>
</organism>
<sequence length="106" mass="11195">MMALHFVADHFVADPGAVGDSAAMSHYMALRAPRGAALNAPPAFMVGAPHGSQVTARTTQRITPGAERETWRRVAHAWRLVLGPVCPSPTAWVPPRRSGTDTAVAG</sequence>
<dbReference type="EMBL" id="BAAABX010000005">
    <property type="protein sequence ID" value="GAA0386555.1"/>
    <property type="molecule type" value="Genomic_DNA"/>
</dbReference>
<feature type="region of interest" description="Disordered" evidence="1">
    <location>
        <begin position="47"/>
        <end position="67"/>
    </location>
</feature>
<protein>
    <submittedName>
        <fullName evidence="2">Uncharacterized protein</fullName>
    </submittedName>
</protein>
<proteinExistence type="predicted"/>
<evidence type="ECO:0000313" key="3">
    <source>
        <dbReference type="Proteomes" id="UP001500879"/>
    </source>
</evidence>